<evidence type="ECO:0000313" key="2">
    <source>
        <dbReference type="EMBL" id="ETO26547.1"/>
    </source>
</evidence>
<dbReference type="AlphaFoldDB" id="X6NMC7"/>
<dbReference type="EMBL" id="ASPP01007794">
    <property type="protein sequence ID" value="ETO26547.1"/>
    <property type="molecule type" value="Genomic_DNA"/>
</dbReference>
<keyword evidence="1" id="KW-0812">Transmembrane</keyword>
<keyword evidence="3" id="KW-1185">Reference proteome</keyword>
<gene>
    <name evidence="2" type="ORF">RFI_10591</name>
</gene>
<keyword evidence="1" id="KW-0472">Membrane</keyword>
<name>X6NMC7_RETFI</name>
<feature type="transmembrane region" description="Helical" evidence="1">
    <location>
        <begin position="81"/>
        <end position="100"/>
    </location>
</feature>
<organism evidence="2 3">
    <name type="scientific">Reticulomyxa filosa</name>
    <dbReference type="NCBI Taxonomy" id="46433"/>
    <lineage>
        <taxon>Eukaryota</taxon>
        <taxon>Sar</taxon>
        <taxon>Rhizaria</taxon>
        <taxon>Retaria</taxon>
        <taxon>Foraminifera</taxon>
        <taxon>Monothalamids</taxon>
        <taxon>Reticulomyxidae</taxon>
        <taxon>Reticulomyxa</taxon>
    </lineage>
</organism>
<reference evidence="2 3" key="1">
    <citation type="journal article" date="2013" name="Curr. Biol.">
        <title>The Genome of the Foraminiferan Reticulomyxa filosa.</title>
        <authorList>
            <person name="Glockner G."/>
            <person name="Hulsmann N."/>
            <person name="Schleicher M."/>
            <person name="Noegel A.A."/>
            <person name="Eichinger L."/>
            <person name="Gallinger C."/>
            <person name="Pawlowski J."/>
            <person name="Sierra R."/>
            <person name="Euteneuer U."/>
            <person name="Pillet L."/>
            <person name="Moustafa A."/>
            <person name="Platzer M."/>
            <person name="Groth M."/>
            <person name="Szafranski K."/>
            <person name="Schliwa M."/>
        </authorList>
    </citation>
    <scope>NUCLEOTIDE SEQUENCE [LARGE SCALE GENOMIC DNA]</scope>
</reference>
<evidence type="ECO:0000256" key="1">
    <source>
        <dbReference type="SAM" id="Phobius"/>
    </source>
</evidence>
<feature type="transmembrane region" description="Helical" evidence="1">
    <location>
        <begin position="136"/>
        <end position="159"/>
    </location>
</feature>
<accession>X6NMC7</accession>
<evidence type="ECO:0000313" key="3">
    <source>
        <dbReference type="Proteomes" id="UP000023152"/>
    </source>
</evidence>
<feature type="transmembrane region" description="Helical" evidence="1">
    <location>
        <begin position="224"/>
        <end position="244"/>
    </location>
</feature>
<sequence length="315" mass="35340">MNFSRTKQTNDVIGFVSVVNRTQSSTYVYCCELDSANNGCYNYPSSSELHWTCLTAFDYSPCYGQCLDCTSASQSGMCNPFVIIVIVILTTLLYPICYCFDTSVCDMTAYAEVQITVNKKCDECNKNYYDNATRGLIVALAFFTLLKEIIKGMLVYTLIGVNNVNELFAGSWIEFIVGKAALKSHLPLLISAARESPLMMWVLFTQRPPRIVMQLVEMENKGELINNFIIVMNIVFQDFWGFIASINLLNNYGNNSWAGVALFGTLLMIIKHILFAYVQRSTARIEQALNNMIDAANSKDELGEKIDEKPVSATD</sequence>
<protein>
    <submittedName>
        <fullName evidence="2">Uncharacterized protein</fullName>
    </submittedName>
</protein>
<dbReference type="Proteomes" id="UP000023152">
    <property type="component" value="Unassembled WGS sequence"/>
</dbReference>
<feature type="transmembrane region" description="Helical" evidence="1">
    <location>
        <begin position="256"/>
        <end position="278"/>
    </location>
</feature>
<keyword evidence="1" id="KW-1133">Transmembrane helix</keyword>
<proteinExistence type="predicted"/>
<comment type="caution">
    <text evidence="2">The sequence shown here is derived from an EMBL/GenBank/DDBJ whole genome shotgun (WGS) entry which is preliminary data.</text>
</comment>